<feature type="region of interest" description="Disordered" evidence="1">
    <location>
        <begin position="32"/>
        <end position="127"/>
    </location>
</feature>
<comment type="caution">
    <text evidence="2">The sequence shown here is derived from an EMBL/GenBank/DDBJ whole genome shotgun (WGS) entry which is preliminary data.</text>
</comment>
<name>A0A8X7C380_9ARAC</name>
<protein>
    <submittedName>
        <fullName evidence="2">Uncharacterized protein</fullName>
    </submittedName>
</protein>
<dbReference type="Proteomes" id="UP000886998">
    <property type="component" value="Unassembled WGS sequence"/>
</dbReference>
<evidence type="ECO:0000313" key="3">
    <source>
        <dbReference type="Proteomes" id="UP000886998"/>
    </source>
</evidence>
<reference evidence="2" key="1">
    <citation type="submission" date="2020-08" db="EMBL/GenBank/DDBJ databases">
        <title>Multicomponent nature underlies the extraordinary mechanical properties of spider dragline silk.</title>
        <authorList>
            <person name="Kono N."/>
            <person name="Nakamura H."/>
            <person name="Mori M."/>
            <person name="Yoshida Y."/>
            <person name="Ohtoshi R."/>
            <person name="Malay A.D."/>
            <person name="Moran D.A.P."/>
            <person name="Tomita M."/>
            <person name="Numata K."/>
            <person name="Arakawa K."/>
        </authorList>
    </citation>
    <scope>NUCLEOTIDE SEQUENCE</scope>
</reference>
<sequence>MHFLKFLYKFQDPDEIVTDVRRGHHQLLVRAGPSERPDHSTFFGRTPPLVRRSAPVLGTGQDRGMPQQHGRVGGRMRLPFRRPEMLHVLRGQQRKGGCRTPGRQQGARSGRIQQRPGSYLQKQVRKF</sequence>
<evidence type="ECO:0000313" key="2">
    <source>
        <dbReference type="EMBL" id="GFY51034.1"/>
    </source>
</evidence>
<dbReference type="AlphaFoldDB" id="A0A8X7C380"/>
<dbReference type="EMBL" id="BMAV01007857">
    <property type="protein sequence ID" value="GFY51034.1"/>
    <property type="molecule type" value="Genomic_DNA"/>
</dbReference>
<gene>
    <name evidence="2" type="ORF">TNIN_442061</name>
</gene>
<organism evidence="2 3">
    <name type="scientific">Trichonephila inaurata madagascariensis</name>
    <dbReference type="NCBI Taxonomy" id="2747483"/>
    <lineage>
        <taxon>Eukaryota</taxon>
        <taxon>Metazoa</taxon>
        <taxon>Ecdysozoa</taxon>
        <taxon>Arthropoda</taxon>
        <taxon>Chelicerata</taxon>
        <taxon>Arachnida</taxon>
        <taxon>Araneae</taxon>
        <taxon>Araneomorphae</taxon>
        <taxon>Entelegynae</taxon>
        <taxon>Araneoidea</taxon>
        <taxon>Nephilidae</taxon>
        <taxon>Trichonephila</taxon>
        <taxon>Trichonephila inaurata</taxon>
    </lineage>
</organism>
<accession>A0A8X7C380</accession>
<evidence type="ECO:0000256" key="1">
    <source>
        <dbReference type="SAM" id="MobiDB-lite"/>
    </source>
</evidence>
<proteinExistence type="predicted"/>
<feature type="compositionally biased region" description="Polar residues" evidence="1">
    <location>
        <begin position="102"/>
        <end position="116"/>
    </location>
</feature>
<keyword evidence="3" id="KW-1185">Reference proteome</keyword>